<gene>
    <name evidence="4" type="ordered locus">PERMA_0860</name>
</gene>
<dbReference type="InterPro" id="IPR036271">
    <property type="entry name" value="Tet_transcr_reg_TetR-rel_C_sf"/>
</dbReference>
<feature type="DNA-binding region" description="H-T-H motif" evidence="2">
    <location>
        <begin position="33"/>
        <end position="52"/>
    </location>
</feature>
<evidence type="ECO:0000259" key="3">
    <source>
        <dbReference type="PROSITE" id="PS50977"/>
    </source>
</evidence>
<sequence>MGKNKRKPVEKRKEEIFFIISQIISESGFSAVSTTEIARRLGVSQPAIYKYFKNKDELIKYFLEQVKENLKKIVRSAEKGKTTEEKLKILYREHLNLIERTKVLPRIVFADEIHLGEDKREKLKDAIFFYRDSIQKIIKEGIEKGEVKKSVDPEIATRFFLGSIISSSLYWMLSGMKYSLSEESDKLSDFLNKILN</sequence>
<evidence type="ECO:0000256" key="1">
    <source>
        <dbReference type="ARBA" id="ARBA00023125"/>
    </source>
</evidence>
<feature type="domain" description="HTH tetR-type" evidence="3">
    <location>
        <begin position="10"/>
        <end position="70"/>
    </location>
</feature>
<dbReference type="EMBL" id="CP001230">
    <property type="protein sequence ID" value="ACO03723.1"/>
    <property type="molecule type" value="Genomic_DNA"/>
</dbReference>
<dbReference type="SUPFAM" id="SSF48498">
    <property type="entry name" value="Tetracyclin repressor-like, C-terminal domain"/>
    <property type="match status" value="1"/>
</dbReference>
<evidence type="ECO:0000313" key="5">
    <source>
        <dbReference type="Proteomes" id="UP000001366"/>
    </source>
</evidence>
<evidence type="ECO:0000256" key="2">
    <source>
        <dbReference type="PROSITE-ProRule" id="PRU00335"/>
    </source>
</evidence>
<dbReference type="PROSITE" id="PS01081">
    <property type="entry name" value="HTH_TETR_1"/>
    <property type="match status" value="1"/>
</dbReference>
<accession>C0QPQ2</accession>
<dbReference type="RefSeq" id="WP_012675962.1">
    <property type="nucleotide sequence ID" value="NC_012440.1"/>
</dbReference>
<dbReference type="Gene3D" id="1.10.357.10">
    <property type="entry name" value="Tetracycline Repressor, domain 2"/>
    <property type="match status" value="1"/>
</dbReference>
<dbReference type="Pfam" id="PF00440">
    <property type="entry name" value="TetR_N"/>
    <property type="match status" value="1"/>
</dbReference>
<organism evidence="4 5">
    <name type="scientific">Persephonella marina (strain DSM 14350 / EX-H1)</name>
    <dbReference type="NCBI Taxonomy" id="123214"/>
    <lineage>
        <taxon>Bacteria</taxon>
        <taxon>Pseudomonadati</taxon>
        <taxon>Aquificota</taxon>
        <taxon>Aquificia</taxon>
        <taxon>Aquificales</taxon>
        <taxon>Hydrogenothermaceae</taxon>
        <taxon>Persephonella</taxon>
    </lineage>
</organism>
<keyword evidence="1 2" id="KW-0238">DNA-binding</keyword>
<dbReference type="GO" id="GO:0003677">
    <property type="term" value="F:DNA binding"/>
    <property type="evidence" value="ECO:0007669"/>
    <property type="project" value="UniProtKB-UniRule"/>
</dbReference>
<dbReference type="InterPro" id="IPR050624">
    <property type="entry name" value="HTH-type_Tx_Regulator"/>
</dbReference>
<dbReference type="Proteomes" id="UP000001366">
    <property type="component" value="Chromosome"/>
</dbReference>
<dbReference type="SUPFAM" id="SSF46689">
    <property type="entry name" value="Homeodomain-like"/>
    <property type="match status" value="1"/>
</dbReference>
<dbReference type="AlphaFoldDB" id="C0QPQ2"/>
<evidence type="ECO:0000313" key="4">
    <source>
        <dbReference type="EMBL" id="ACO03723.1"/>
    </source>
</evidence>
<dbReference type="eggNOG" id="COG1309">
    <property type="taxonomic scope" value="Bacteria"/>
</dbReference>
<dbReference type="InterPro" id="IPR023772">
    <property type="entry name" value="DNA-bd_HTH_TetR-type_CS"/>
</dbReference>
<dbReference type="Pfam" id="PF17932">
    <property type="entry name" value="TetR_C_24"/>
    <property type="match status" value="1"/>
</dbReference>
<protein>
    <submittedName>
        <fullName evidence="4">Putative YsiA</fullName>
    </submittedName>
</protein>
<dbReference type="PROSITE" id="PS50977">
    <property type="entry name" value="HTH_TETR_2"/>
    <property type="match status" value="1"/>
</dbReference>
<dbReference type="PANTHER" id="PTHR43479:SF11">
    <property type="entry name" value="ACREF_ENVCD OPERON REPRESSOR-RELATED"/>
    <property type="match status" value="1"/>
</dbReference>
<dbReference type="HOGENOM" id="CLU_069356_12_3_0"/>
<dbReference type="PaxDb" id="123214-PERMA_0860"/>
<dbReference type="InterPro" id="IPR041490">
    <property type="entry name" value="KstR2_TetR_C"/>
</dbReference>
<reference evidence="4 5" key="1">
    <citation type="journal article" date="2009" name="J. Bacteriol.">
        <title>Complete and draft genome sequences of six members of the Aquificales.</title>
        <authorList>
            <person name="Reysenbach A.L."/>
            <person name="Hamamura N."/>
            <person name="Podar M."/>
            <person name="Griffiths E."/>
            <person name="Ferreira S."/>
            <person name="Hochstein R."/>
            <person name="Heidelberg J."/>
            <person name="Johnson J."/>
            <person name="Mead D."/>
            <person name="Pohorille A."/>
            <person name="Sarmiento M."/>
            <person name="Schweighofer K."/>
            <person name="Seshadri R."/>
            <person name="Voytek M.A."/>
        </authorList>
    </citation>
    <scope>NUCLEOTIDE SEQUENCE [LARGE SCALE GENOMIC DNA]</scope>
    <source>
        <strain evidence="5">DSM 14350 / EX-H1</strain>
    </source>
</reference>
<name>C0QPQ2_PERMH</name>
<dbReference type="Gene3D" id="1.10.10.60">
    <property type="entry name" value="Homeodomain-like"/>
    <property type="match status" value="1"/>
</dbReference>
<dbReference type="PANTHER" id="PTHR43479">
    <property type="entry name" value="ACREF/ENVCD OPERON REPRESSOR-RELATED"/>
    <property type="match status" value="1"/>
</dbReference>
<dbReference type="KEGG" id="pmx:PERMA_0860"/>
<proteinExistence type="predicted"/>
<dbReference type="OrthoDB" id="13453at2"/>
<dbReference type="InterPro" id="IPR001647">
    <property type="entry name" value="HTH_TetR"/>
</dbReference>
<dbReference type="InterPro" id="IPR009057">
    <property type="entry name" value="Homeodomain-like_sf"/>
</dbReference>
<dbReference type="STRING" id="123214.PERMA_0860"/>
<keyword evidence="5" id="KW-1185">Reference proteome</keyword>
<dbReference type="PRINTS" id="PR00455">
    <property type="entry name" value="HTHTETR"/>
</dbReference>